<feature type="region of interest" description="Disordered" evidence="1">
    <location>
        <begin position="1"/>
        <end position="63"/>
    </location>
</feature>
<dbReference type="GeneID" id="10025762"/>
<dbReference type="Proteomes" id="UP000002669">
    <property type="component" value="Unassembled WGS sequence"/>
</dbReference>
<feature type="compositionally biased region" description="Basic and acidic residues" evidence="1">
    <location>
        <begin position="48"/>
        <end position="63"/>
    </location>
</feature>
<dbReference type="RefSeq" id="XP_003170521.1">
    <property type="nucleotide sequence ID" value="XM_003170473.1"/>
</dbReference>
<organism evidence="3">
    <name type="scientific">Arthroderma gypseum (strain ATCC MYA-4604 / CBS 118893)</name>
    <name type="common">Microsporum gypseum</name>
    <dbReference type="NCBI Taxonomy" id="535722"/>
    <lineage>
        <taxon>Eukaryota</taxon>
        <taxon>Fungi</taxon>
        <taxon>Dikarya</taxon>
        <taxon>Ascomycota</taxon>
        <taxon>Pezizomycotina</taxon>
        <taxon>Eurotiomycetes</taxon>
        <taxon>Eurotiomycetidae</taxon>
        <taxon>Onygenales</taxon>
        <taxon>Arthrodermataceae</taxon>
        <taxon>Nannizzia</taxon>
    </lineage>
</organism>
<evidence type="ECO:0000256" key="1">
    <source>
        <dbReference type="SAM" id="MobiDB-lite"/>
    </source>
</evidence>
<dbReference type="AlphaFoldDB" id="E4V434"/>
<evidence type="ECO:0000313" key="3">
    <source>
        <dbReference type="Proteomes" id="UP000002669"/>
    </source>
</evidence>
<feature type="compositionally biased region" description="Basic and acidic residues" evidence="1">
    <location>
        <begin position="1"/>
        <end position="21"/>
    </location>
</feature>
<name>E4V434_ARTGP</name>
<feature type="compositionally biased region" description="Basic and acidic residues" evidence="1">
    <location>
        <begin position="31"/>
        <end position="40"/>
    </location>
</feature>
<dbReference type="EMBL" id="DS989828">
    <property type="protein sequence ID" value="EFR04758.1"/>
    <property type="molecule type" value="Genomic_DNA"/>
</dbReference>
<accession>E4V434</accession>
<dbReference type="VEuPathDB" id="FungiDB:MGYG_09169"/>
<reference evidence="3" key="1">
    <citation type="journal article" date="2012" name="MBio">
        <title>Comparative genome analysis of Trichophyton rubrum and related dermatophytes reveals candidate genes involved in infection.</title>
        <authorList>
            <person name="Martinez D.A."/>
            <person name="Oliver B.G."/>
            <person name="Graeser Y."/>
            <person name="Goldberg J.M."/>
            <person name="Li W."/>
            <person name="Martinez-Rossi N.M."/>
            <person name="Monod M."/>
            <person name="Shelest E."/>
            <person name="Barton R.C."/>
            <person name="Birch E."/>
            <person name="Brakhage A.A."/>
            <person name="Chen Z."/>
            <person name="Gurr S.J."/>
            <person name="Heiman D."/>
            <person name="Heitman J."/>
            <person name="Kosti I."/>
            <person name="Rossi A."/>
            <person name="Saif S."/>
            <person name="Samalova M."/>
            <person name="Saunders C.W."/>
            <person name="Shea T."/>
            <person name="Summerbell R.C."/>
            <person name="Xu J."/>
            <person name="Young S."/>
            <person name="Zeng Q."/>
            <person name="Birren B.W."/>
            <person name="Cuomo C.A."/>
            <person name="White T.C."/>
        </authorList>
    </citation>
    <scope>NUCLEOTIDE SEQUENCE [LARGE SCALE GENOMIC DNA]</scope>
    <source>
        <strain evidence="3">ATCC MYA-4604 / CBS 118893</strain>
    </source>
</reference>
<evidence type="ECO:0000313" key="2">
    <source>
        <dbReference type="EMBL" id="EFR04758.1"/>
    </source>
</evidence>
<keyword evidence="3" id="KW-1185">Reference proteome</keyword>
<sequence length="63" mass="6885">MKEDEEKKKAAEKAKEGKGKAAEGNLSLVTELKRLGDRTTEGGGPWQEVDRQGTPEDDEKGAR</sequence>
<protein>
    <submittedName>
        <fullName evidence="2">Uncharacterized protein</fullName>
    </submittedName>
</protein>
<gene>
    <name evidence="2" type="ORF">MGYG_09169</name>
</gene>
<proteinExistence type="predicted"/>
<dbReference type="InParanoid" id="E4V434"/>
<dbReference type="HOGENOM" id="CLU_2885356_0_0_1"/>